<evidence type="ECO:0000256" key="8">
    <source>
        <dbReference type="ARBA" id="ARBA00022741"/>
    </source>
</evidence>
<keyword evidence="4" id="KW-1003">Cell membrane</keyword>
<protein>
    <recommendedName>
        <fullName evidence="3">histidine kinase</fullName>
        <ecNumber evidence="3">2.7.13.3</ecNumber>
    </recommendedName>
</protein>
<dbReference type="InterPro" id="IPR036097">
    <property type="entry name" value="HisK_dim/P_sf"/>
</dbReference>
<keyword evidence="6" id="KW-0808">Transferase</keyword>
<name>A0A233V954_FINMA</name>
<dbReference type="Pfam" id="PF00512">
    <property type="entry name" value="HisKA"/>
    <property type="match status" value="1"/>
</dbReference>
<keyword evidence="11 15" id="KW-1133">Transmembrane helix</keyword>
<keyword evidence="10" id="KW-0067">ATP-binding</keyword>
<evidence type="ECO:0000256" key="9">
    <source>
        <dbReference type="ARBA" id="ARBA00022777"/>
    </source>
</evidence>
<evidence type="ECO:0000256" key="6">
    <source>
        <dbReference type="ARBA" id="ARBA00022679"/>
    </source>
</evidence>
<feature type="coiled-coil region" evidence="14">
    <location>
        <begin position="269"/>
        <end position="296"/>
    </location>
</feature>
<dbReference type="GO" id="GO:0005524">
    <property type="term" value="F:ATP binding"/>
    <property type="evidence" value="ECO:0007669"/>
    <property type="project" value="UniProtKB-KW"/>
</dbReference>
<evidence type="ECO:0000256" key="14">
    <source>
        <dbReference type="SAM" id="Coils"/>
    </source>
</evidence>
<dbReference type="InterPro" id="IPR050398">
    <property type="entry name" value="HssS/ArlS-like"/>
</dbReference>
<dbReference type="InterPro" id="IPR005467">
    <property type="entry name" value="His_kinase_dom"/>
</dbReference>
<evidence type="ECO:0000259" key="16">
    <source>
        <dbReference type="PROSITE" id="PS50109"/>
    </source>
</evidence>
<keyword evidence="14" id="KW-0175">Coiled coil</keyword>
<proteinExistence type="predicted"/>
<organism evidence="17 18">
    <name type="scientific">Finegoldia magna</name>
    <name type="common">Peptostreptococcus magnus</name>
    <dbReference type="NCBI Taxonomy" id="1260"/>
    <lineage>
        <taxon>Bacteria</taxon>
        <taxon>Bacillati</taxon>
        <taxon>Bacillota</taxon>
        <taxon>Tissierellia</taxon>
        <taxon>Tissierellales</taxon>
        <taxon>Peptoniphilaceae</taxon>
        <taxon>Finegoldia</taxon>
    </lineage>
</organism>
<sequence>MKKPKLNISSKNFLYNIILTLLICTIIFSYMAFYMPNVYLEKKIESAENIASSVHDSFIKNKNYNNLNEIAKEGMYSYFIPKGEDKVVFSGLRFNLSMTVKNENIKNLLRYLETDEFKDINSKNSERLINPLIKEAKKELEKYVIIDNYSNINNVSKDTFSIKRKNNSILIKAESKTKDSIATNLILISKHSEGTYVSIYPYIFNSISDIKSTVISAFPVIFLLIVMIVFLLNKIYSKSITQPILKMNNFTKVSKNQKNAKYDLEIHTNDEIEELSNNLKSLYETLTENYKILEKNTKKKEIFIKSTSHELKTPLQTAILLNDSMIEKIGKYEDTDKYLPELRKKLYQIQILIDDLLFMNKIDENPIMENLKLSEIMRESVKNHHDLITEKNLKVTIKGEKSDIVDYDHFRIIFDNLLKNAIEYTDFGGNICCDFNDVIEISNNPTTVDKNLLNKITHPFVSSTKNKSKGIGMYIVENLLEDMNYKIKIVYSNETFTVKILKTN</sequence>
<gene>
    <name evidence="17" type="ORF">B9N49_00870</name>
</gene>
<feature type="transmembrane region" description="Helical" evidence="15">
    <location>
        <begin position="12"/>
        <end position="35"/>
    </location>
</feature>
<dbReference type="GO" id="GO:0000155">
    <property type="term" value="F:phosphorelay sensor kinase activity"/>
    <property type="evidence" value="ECO:0007669"/>
    <property type="project" value="InterPro"/>
</dbReference>
<evidence type="ECO:0000313" key="18">
    <source>
        <dbReference type="Proteomes" id="UP000215413"/>
    </source>
</evidence>
<accession>A0A233V954</accession>
<evidence type="ECO:0000256" key="12">
    <source>
        <dbReference type="ARBA" id="ARBA00023012"/>
    </source>
</evidence>
<evidence type="ECO:0000256" key="10">
    <source>
        <dbReference type="ARBA" id="ARBA00022840"/>
    </source>
</evidence>
<dbReference type="AlphaFoldDB" id="A0A233V954"/>
<dbReference type="CDD" id="cd00082">
    <property type="entry name" value="HisKA"/>
    <property type="match status" value="1"/>
</dbReference>
<dbReference type="SMART" id="SM00387">
    <property type="entry name" value="HATPase_c"/>
    <property type="match status" value="1"/>
</dbReference>
<dbReference type="Gene3D" id="3.30.565.10">
    <property type="entry name" value="Histidine kinase-like ATPase, C-terminal domain"/>
    <property type="match status" value="1"/>
</dbReference>
<keyword evidence="7 15" id="KW-0812">Transmembrane</keyword>
<evidence type="ECO:0000256" key="5">
    <source>
        <dbReference type="ARBA" id="ARBA00022553"/>
    </source>
</evidence>
<dbReference type="PANTHER" id="PTHR45528:SF1">
    <property type="entry name" value="SENSOR HISTIDINE KINASE CPXA"/>
    <property type="match status" value="1"/>
</dbReference>
<dbReference type="EC" id="2.7.13.3" evidence="3"/>
<evidence type="ECO:0000256" key="2">
    <source>
        <dbReference type="ARBA" id="ARBA00004651"/>
    </source>
</evidence>
<dbReference type="PANTHER" id="PTHR45528">
    <property type="entry name" value="SENSOR HISTIDINE KINASE CPXA"/>
    <property type="match status" value="1"/>
</dbReference>
<evidence type="ECO:0000256" key="15">
    <source>
        <dbReference type="SAM" id="Phobius"/>
    </source>
</evidence>
<evidence type="ECO:0000256" key="13">
    <source>
        <dbReference type="ARBA" id="ARBA00023136"/>
    </source>
</evidence>
<dbReference type="Pfam" id="PF02518">
    <property type="entry name" value="HATPase_c"/>
    <property type="match status" value="1"/>
</dbReference>
<evidence type="ECO:0000256" key="7">
    <source>
        <dbReference type="ARBA" id="ARBA00022692"/>
    </source>
</evidence>
<reference evidence="18" key="1">
    <citation type="submission" date="2017-04" db="EMBL/GenBank/DDBJ databases">
        <title>Finegoldia magna isolated from orthopedic joint implant-associated infections.</title>
        <authorList>
            <person name="Bjorklund S."/>
            <person name="Bruggemann H."/>
            <person name="Jensen A."/>
            <person name="Hellmark B."/>
            <person name="Soderquist B."/>
        </authorList>
    </citation>
    <scope>NUCLEOTIDE SEQUENCE [LARGE SCALE GENOMIC DNA]</scope>
    <source>
        <strain evidence="18">CCUG 54800</strain>
    </source>
</reference>
<feature type="domain" description="Histidine kinase" evidence="16">
    <location>
        <begin position="306"/>
        <end position="489"/>
    </location>
</feature>
<evidence type="ECO:0000256" key="1">
    <source>
        <dbReference type="ARBA" id="ARBA00000085"/>
    </source>
</evidence>
<keyword evidence="8" id="KW-0547">Nucleotide-binding</keyword>
<keyword evidence="5" id="KW-0597">Phosphoprotein</keyword>
<feature type="transmembrane region" description="Helical" evidence="15">
    <location>
        <begin position="214"/>
        <end position="232"/>
    </location>
</feature>
<evidence type="ECO:0000313" key="17">
    <source>
        <dbReference type="EMBL" id="OXZ28933.1"/>
    </source>
</evidence>
<dbReference type="SUPFAM" id="SSF47384">
    <property type="entry name" value="Homodimeric domain of signal transducing histidine kinase"/>
    <property type="match status" value="1"/>
</dbReference>
<dbReference type="PROSITE" id="PS50109">
    <property type="entry name" value="HIS_KIN"/>
    <property type="match status" value="1"/>
</dbReference>
<dbReference type="Gene3D" id="6.10.340.10">
    <property type="match status" value="1"/>
</dbReference>
<dbReference type="Gene3D" id="1.10.287.130">
    <property type="match status" value="1"/>
</dbReference>
<keyword evidence="13 15" id="KW-0472">Membrane</keyword>
<dbReference type="InterPro" id="IPR003594">
    <property type="entry name" value="HATPase_dom"/>
</dbReference>
<comment type="catalytic activity">
    <reaction evidence="1">
        <text>ATP + protein L-histidine = ADP + protein N-phospho-L-histidine.</text>
        <dbReference type="EC" id="2.7.13.3"/>
    </reaction>
</comment>
<dbReference type="EMBL" id="NDYC01000006">
    <property type="protein sequence ID" value="OXZ28933.1"/>
    <property type="molecule type" value="Genomic_DNA"/>
</dbReference>
<comment type="subcellular location">
    <subcellularLocation>
        <location evidence="2">Cell membrane</location>
        <topology evidence="2">Multi-pass membrane protein</topology>
    </subcellularLocation>
</comment>
<dbReference type="SMART" id="SM00388">
    <property type="entry name" value="HisKA"/>
    <property type="match status" value="1"/>
</dbReference>
<evidence type="ECO:0000256" key="4">
    <source>
        <dbReference type="ARBA" id="ARBA00022475"/>
    </source>
</evidence>
<dbReference type="SUPFAM" id="SSF55874">
    <property type="entry name" value="ATPase domain of HSP90 chaperone/DNA topoisomerase II/histidine kinase"/>
    <property type="match status" value="1"/>
</dbReference>
<keyword evidence="12" id="KW-0902">Two-component regulatory system</keyword>
<dbReference type="GO" id="GO:0005886">
    <property type="term" value="C:plasma membrane"/>
    <property type="evidence" value="ECO:0007669"/>
    <property type="project" value="UniProtKB-SubCell"/>
</dbReference>
<evidence type="ECO:0000256" key="11">
    <source>
        <dbReference type="ARBA" id="ARBA00022989"/>
    </source>
</evidence>
<keyword evidence="9 17" id="KW-0418">Kinase</keyword>
<evidence type="ECO:0000256" key="3">
    <source>
        <dbReference type="ARBA" id="ARBA00012438"/>
    </source>
</evidence>
<dbReference type="InterPro" id="IPR003661">
    <property type="entry name" value="HisK_dim/P_dom"/>
</dbReference>
<comment type="caution">
    <text evidence="17">The sequence shown here is derived from an EMBL/GenBank/DDBJ whole genome shotgun (WGS) entry which is preliminary data.</text>
</comment>
<dbReference type="Proteomes" id="UP000215413">
    <property type="component" value="Unassembled WGS sequence"/>
</dbReference>
<dbReference type="InterPro" id="IPR036890">
    <property type="entry name" value="HATPase_C_sf"/>
</dbReference>